<feature type="transmembrane region" description="Helical" evidence="1">
    <location>
        <begin position="114"/>
        <end position="134"/>
    </location>
</feature>
<evidence type="ECO:0000256" key="1">
    <source>
        <dbReference type="SAM" id="Phobius"/>
    </source>
</evidence>
<reference evidence="2 3" key="1">
    <citation type="submission" date="2019-12" db="EMBL/GenBank/DDBJ databases">
        <title>Complete Genome Sequence of a Quorum-Sensing Bacterium,Rhodobacteraceae bacterium C31, Isolated from a marine microalgae symbiotic bacteria.</title>
        <authorList>
            <person name="Zhang Y."/>
        </authorList>
    </citation>
    <scope>NUCLEOTIDE SEQUENCE [LARGE SCALE GENOMIC DNA]</scope>
    <source>
        <strain evidence="2 3">C31</strain>
    </source>
</reference>
<sequence>MSQTFRYKPAPLRGVTDWALDGSRLTGPKTDLDLGTVTGARFVESSVQTLRHRRLDLLHPAGMARISANLPRSAGPDAPNRAAHRALMLAVLDILPPETPMAIGETPALRGIKFAIGVLAVLMAGGIAVTAMVAGMNQNAVTEVGVGLTVLTLFGLWYAAQNAPWTAQPELTAQGASSLIQVLDGLSSEETPQSTGS</sequence>
<proteinExistence type="predicted"/>
<dbReference type="RefSeq" id="WP_023850040.1">
    <property type="nucleotide sequence ID" value="NZ_CP047166.1"/>
</dbReference>
<feature type="transmembrane region" description="Helical" evidence="1">
    <location>
        <begin position="140"/>
        <end position="160"/>
    </location>
</feature>
<keyword evidence="3" id="KW-1185">Reference proteome</keyword>
<keyword evidence="1" id="KW-0812">Transmembrane</keyword>
<keyword evidence="1" id="KW-1133">Transmembrane helix</keyword>
<protein>
    <submittedName>
        <fullName evidence="2">Uncharacterized protein</fullName>
    </submittedName>
</protein>
<name>A0ABX7F9C2_9RHOB</name>
<dbReference type="Proteomes" id="UP000596387">
    <property type="component" value="Chromosome"/>
</dbReference>
<evidence type="ECO:0000313" key="3">
    <source>
        <dbReference type="Proteomes" id="UP000596387"/>
    </source>
</evidence>
<organism evidence="2 3">
    <name type="scientific">Ponticoccus alexandrii</name>
    <dbReference type="NCBI Taxonomy" id="1943633"/>
    <lineage>
        <taxon>Bacteria</taxon>
        <taxon>Pseudomonadati</taxon>
        <taxon>Pseudomonadota</taxon>
        <taxon>Alphaproteobacteria</taxon>
        <taxon>Rhodobacterales</taxon>
        <taxon>Roseobacteraceae</taxon>
        <taxon>Ponticoccus</taxon>
    </lineage>
</organism>
<evidence type="ECO:0000313" key="2">
    <source>
        <dbReference type="EMBL" id="QRF67143.1"/>
    </source>
</evidence>
<accession>A0ABX7F9C2</accession>
<dbReference type="EMBL" id="CP047166">
    <property type="protein sequence ID" value="QRF67143.1"/>
    <property type="molecule type" value="Genomic_DNA"/>
</dbReference>
<keyword evidence="1" id="KW-0472">Membrane</keyword>
<gene>
    <name evidence="2" type="ORF">GQA70_12990</name>
</gene>